<dbReference type="AlphaFoldDB" id="A0A445CBJ5"/>
<feature type="compositionally biased region" description="Basic and acidic residues" evidence="1">
    <location>
        <begin position="24"/>
        <end position="37"/>
    </location>
</feature>
<feature type="compositionally biased region" description="Basic and acidic residues" evidence="1">
    <location>
        <begin position="1"/>
        <end position="12"/>
    </location>
</feature>
<protein>
    <submittedName>
        <fullName evidence="2">Uncharacterized protein</fullName>
    </submittedName>
</protein>
<accession>A0A445CBJ5</accession>
<dbReference type="Proteomes" id="UP000289738">
    <property type="component" value="Chromosome A07"/>
</dbReference>
<comment type="caution">
    <text evidence="2">The sequence shown here is derived from an EMBL/GenBank/DDBJ whole genome shotgun (WGS) entry which is preliminary data.</text>
</comment>
<organism evidence="2 3">
    <name type="scientific">Arachis hypogaea</name>
    <name type="common">Peanut</name>
    <dbReference type="NCBI Taxonomy" id="3818"/>
    <lineage>
        <taxon>Eukaryota</taxon>
        <taxon>Viridiplantae</taxon>
        <taxon>Streptophyta</taxon>
        <taxon>Embryophyta</taxon>
        <taxon>Tracheophyta</taxon>
        <taxon>Spermatophyta</taxon>
        <taxon>Magnoliopsida</taxon>
        <taxon>eudicotyledons</taxon>
        <taxon>Gunneridae</taxon>
        <taxon>Pentapetalae</taxon>
        <taxon>rosids</taxon>
        <taxon>fabids</taxon>
        <taxon>Fabales</taxon>
        <taxon>Fabaceae</taxon>
        <taxon>Papilionoideae</taxon>
        <taxon>50 kb inversion clade</taxon>
        <taxon>dalbergioids sensu lato</taxon>
        <taxon>Dalbergieae</taxon>
        <taxon>Pterocarpus clade</taxon>
        <taxon>Arachis</taxon>
    </lineage>
</organism>
<feature type="region of interest" description="Disordered" evidence="1">
    <location>
        <begin position="1"/>
        <end position="41"/>
    </location>
</feature>
<evidence type="ECO:0000313" key="2">
    <source>
        <dbReference type="EMBL" id="RYR48320.1"/>
    </source>
</evidence>
<name>A0A445CBJ5_ARAHY</name>
<evidence type="ECO:0000256" key="1">
    <source>
        <dbReference type="SAM" id="MobiDB-lite"/>
    </source>
</evidence>
<reference evidence="2 3" key="1">
    <citation type="submission" date="2019-01" db="EMBL/GenBank/DDBJ databases">
        <title>Sequencing of cultivated peanut Arachis hypogaea provides insights into genome evolution and oil improvement.</title>
        <authorList>
            <person name="Chen X."/>
        </authorList>
    </citation>
    <scope>NUCLEOTIDE SEQUENCE [LARGE SCALE GENOMIC DNA]</scope>
    <source>
        <strain evidence="3">cv. Fuhuasheng</strain>
        <tissue evidence="2">Leaves</tissue>
    </source>
</reference>
<proteinExistence type="predicted"/>
<keyword evidence="3" id="KW-1185">Reference proteome</keyword>
<dbReference type="EMBL" id="SDMP01000007">
    <property type="protein sequence ID" value="RYR48320.1"/>
    <property type="molecule type" value="Genomic_DNA"/>
</dbReference>
<gene>
    <name evidence="2" type="ORF">Ahy_A07g034340</name>
</gene>
<sequence>MKSRGETIKKIESQVGYFSQKIPKPTDRFPSDTEKNTRGGTKNVRWKECKAITLASEEVLEEEISNSTEHTQGVLEDKMEEIEQGTSLVQRKEPKEKEFLKPYVPQAPFPQRLMGSEKEKTYTRFLDVFKYLHVNIPFLEALQQMPTYIKCMKELLTKKSTLKGGQIVMMNKE</sequence>
<evidence type="ECO:0000313" key="3">
    <source>
        <dbReference type="Proteomes" id="UP000289738"/>
    </source>
</evidence>